<gene>
    <name evidence="1" type="ORF">FHR32_006160</name>
</gene>
<protein>
    <submittedName>
        <fullName evidence="1">Flp pilus assembly protein TadG</fullName>
    </submittedName>
</protein>
<reference evidence="1 2" key="1">
    <citation type="submission" date="2020-08" db="EMBL/GenBank/DDBJ databases">
        <title>Sequencing the genomes of 1000 actinobacteria strains.</title>
        <authorList>
            <person name="Klenk H.-P."/>
        </authorList>
    </citation>
    <scope>NUCLEOTIDE SEQUENCE [LARGE SCALE GENOMIC DNA]</scope>
    <source>
        <strain evidence="1 2">DSM 43023</strain>
    </source>
</reference>
<organism evidence="1 2">
    <name type="scientific">Streptosporangium album</name>
    <dbReference type="NCBI Taxonomy" id="47479"/>
    <lineage>
        <taxon>Bacteria</taxon>
        <taxon>Bacillati</taxon>
        <taxon>Actinomycetota</taxon>
        <taxon>Actinomycetes</taxon>
        <taxon>Streptosporangiales</taxon>
        <taxon>Streptosporangiaceae</taxon>
        <taxon>Streptosporangium</taxon>
    </lineage>
</organism>
<sequence>MRGEAASHCSGTNNRQFTGHDAASVTRCTLGATWQFAVLPSAPQYCAATPGDSSPSLTKDTSSTTQAAGLIAASIRQASSAKTS</sequence>
<accession>A0A7W7S234</accession>
<proteinExistence type="predicted"/>
<evidence type="ECO:0000313" key="1">
    <source>
        <dbReference type="EMBL" id="MBB4941783.1"/>
    </source>
</evidence>
<evidence type="ECO:0000313" key="2">
    <source>
        <dbReference type="Proteomes" id="UP000534286"/>
    </source>
</evidence>
<comment type="caution">
    <text evidence="1">The sequence shown here is derived from an EMBL/GenBank/DDBJ whole genome shotgun (WGS) entry which is preliminary data.</text>
</comment>
<dbReference type="EMBL" id="JACHJU010000002">
    <property type="protein sequence ID" value="MBB4941783.1"/>
    <property type="molecule type" value="Genomic_DNA"/>
</dbReference>
<dbReference type="Proteomes" id="UP000534286">
    <property type="component" value="Unassembled WGS sequence"/>
</dbReference>
<dbReference type="AlphaFoldDB" id="A0A7W7S234"/>
<keyword evidence="2" id="KW-1185">Reference proteome</keyword>
<name>A0A7W7S234_9ACTN</name>